<dbReference type="OrthoDB" id="1065058at2759"/>
<dbReference type="Gene3D" id="1.20.1280.50">
    <property type="match status" value="1"/>
</dbReference>
<dbReference type="PANTHER" id="PTHR47438:SF1">
    <property type="entry name" value="PHOSPHATE METABOLISM PROTEIN 8-RELATED"/>
    <property type="match status" value="1"/>
</dbReference>
<feature type="compositionally biased region" description="Polar residues" evidence="5">
    <location>
        <begin position="215"/>
        <end position="225"/>
    </location>
</feature>
<feature type="compositionally biased region" description="Low complexity" evidence="5">
    <location>
        <begin position="56"/>
        <end position="70"/>
    </location>
</feature>
<keyword evidence="1 3" id="KW-0853">WD repeat</keyword>
<dbReference type="PROSITE" id="PS50082">
    <property type="entry name" value="WD_REPEATS_2"/>
    <property type="match status" value="2"/>
</dbReference>
<evidence type="ECO:0000256" key="2">
    <source>
        <dbReference type="ARBA" id="ARBA00022737"/>
    </source>
</evidence>
<feature type="compositionally biased region" description="Low complexity" evidence="5">
    <location>
        <begin position="1100"/>
        <end position="1109"/>
    </location>
</feature>
<dbReference type="InterPro" id="IPR001810">
    <property type="entry name" value="F-box_dom"/>
</dbReference>
<feature type="compositionally biased region" description="Polar residues" evidence="5">
    <location>
        <begin position="868"/>
        <end position="877"/>
    </location>
</feature>
<dbReference type="STRING" id="2282107.A0A286UEQ0"/>
<feature type="repeat" description="WD" evidence="3">
    <location>
        <begin position="590"/>
        <end position="629"/>
    </location>
</feature>
<dbReference type="Pfam" id="PF12937">
    <property type="entry name" value="F-box-like"/>
    <property type="match status" value="1"/>
</dbReference>
<dbReference type="InterPro" id="IPR052791">
    <property type="entry name" value="SSM1_domain"/>
</dbReference>
<evidence type="ECO:0000313" key="8">
    <source>
        <dbReference type="Proteomes" id="UP000217199"/>
    </source>
</evidence>
<name>A0A286UEQ0_9AGAM</name>
<feature type="domain" description="F-box" evidence="6">
    <location>
        <begin position="498"/>
        <end position="544"/>
    </location>
</feature>
<dbReference type="SUPFAM" id="SSF50978">
    <property type="entry name" value="WD40 repeat-like"/>
    <property type="match status" value="1"/>
</dbReference>
<feature type="region of interest" description="Disordered" evidence="5">
    <location>
        <begin position="826"/>
        <end position="892"/>
    </location>
</feature>
<feature type="compositionally biased region" description="Polar residues" evidence="5">
    <location>
        <begin position="83"/>
        <end position="97"/>
    </location>
</feature>
<feature type="compositionally biased region" description="Polar residues" evidence="5">
    <location>
        <begin position="1"/>
        <end position="18"/>
    </location>
</feature>
<dbReference type="InterPro" id="IPR019775">
    <property type="entry name" value="WD40_repeat_CS"/>
</dbReference>
<dbReference type="InterPro" id="IPR015943">
    <property type="entry name" value="WD40/YVTN_repeat-like_dom_sf"/>
</dbReference>
<feature type="coiled-coil region" evidence="4">
    <location>
        <begin position="390"/>
        <end position="431"/>
    </location>
</feature>
<dbReference type="InterPro" id="IPR036322">
    <property type="entry name" value="WD40_repeat_dom_sf"/>
</dbReference>
<feature type="repeat" description="WD" evidence="3">
    <location>
        <begin position="672"/>
        <end position="711"/>
    </location>
</feature>
<reference evidence="7 8" key="1">
    <citation type="journal article" date="2017" name="Mol. Ecol.">
        <title>Comparative and population genomic landscape of Phellinus noxius: A hypervariable fungus causing root rot in trees.</title>
        <authorList>
            <person name="Chung C.L."/>
            <person name="Lee T.J."/>
            <person name="Akiba M."/>
            <person name="Lee H.H."/>
            <person name="Kuo T.H."/>
            <person name="Liu D."/>
            <person name="Ke H.M."/>
            <person name="Yokoi T."/>
            <person name="Roa M.B."/>
            <person name="Lu M.J."/>
            <person name="Chang Y.Y."/>
            <person name="Ann P.J."/>
            <person name="Tsai J.N."/>
            <person name="Chen C.Y."/>
            <person name="Tzean S.S."/>
            <person name="Ota Y."/>
            <person name="Hattori T."/>
            <person name="Sahashi N."/>
            <person name="Liou R.F."/>
            <person name="Kikuchi T."/>
            <person name="Tsai I.J."/>
        </authorList>
    </citation>
    <scope>NUCLEOTIDE SEQUENCE [LARGE SCALE GENOMIC DNA]</scope>
    <source>
        <strain evidence="7 8">FFPRI411160</strain>
    </source>
</reference>
<protein>
    <submittedName>
        <fullName evidence="7">Scf complex f-box met30</fullName>
    </submittedName>
</protein>
<dbReference type="InterPro" id="IPR036047">
    <property type="entry name" value="F-box-like_dom_sf"/>
</dbReference>
<feature type="region of interest" description="Disordered" evidence="5">
    <location>
        <begin position="1"/>
        <end position="135"/>
    </location>
</feature>
<feature type="compositionally biased region" description="Polar residues" evidence="5">
    <location>
        <begin position="847"/>
        <end position="861"/>
    </location>
</feature>
<feature type="compositionally biased region" description="Polar residues" evidence="5">
    <location>
        <begin position="232"/>
        <end position="241"/>
    </location>
</feature>
<feature type="compositionally biased region" description="Acidic residues" evidence="5">
    <location>
        <begin position="1086"/>
        <end position="1099"/>
    </location>
</feature>
<feature type="region of interest" description="Disordered" evidence="5">
    <location>
        <begin position="961"/>
        <end position="996"/>
    </location>
</feature>
<dbReference type="Pfam" id="PF00400">
    <property type="entry name" value="WD40"/>
    <property type="match status" value="2"/>
</dbReference>
<dbReference type="GO" id="GO:0008252">
    <property type="term" value="F:nucleotidase activity"/>
    <property type="evidence" value="ECO:0007669"/>
    <property type="project" value="TreeGrafter"/>
</dbReference>
<dbReference type="InterPro" id="IPR001680">
    <property type="entry name" value="WD40_rpt"/>
</dbReference>
<sequence length="1109" mass="120595">MSSRPAPSVTSTRVQRISMSAVAPSESSVRSGISKTSRISRTLSVTSARVNATPLSRSTSKTSDTTVTVRGSPATLTRMPRTMSLTARPSLAPTPSDSEPDFDSISVASSWHKKRNSPNATPIPTSINKRLSSSIPQRRVSGTLTMGSSVVNTHPGSPPIPSKPAHATTVSSSSYPALEFPTSPSPRQPRSRVNSSNVSLPMNGFATPATPSKLGPSSVNSTHTPSPVPKNSLKSKASQMSLGFGTPPRINGSPQLKATPKANISPQAVKMTPSKTPLTQNGSSLRRMSGDSTSYPEDGTTSPEHFIDPNMSVLSDELPTFDMSVSFAGGNRSVWDDGEMSFDLVTETDGGAVDEEFMIALNNVKEVHARTSTQYRRLLEQAHGASAAQLHALQAELRILRQTVEDERKAAREIELECDRMLTQNAGLRNNAYESIDLATALRGDGRGTFNEIEVRKAVRTLKMEDRQKLLAIILESCLPNDIRTQIGLLERYLRSTFDIIGNLEPEMTLKILKYLSVQELLAIEPVSKKWQTLVHSPTLWRYHCLKLTATDPVPLRPPSTPEGWEPLYKSLHHREANFHYGLPQKLRFLNGHTNFCTTLLLRGKRLISGSYDETIRFWDIETGEMKKCLQVKKPVSCIDFLLEEEVFVVGFHDVGRVHLYSSVTFNPLQQLGGHLNGIRAVALSSRYLVSAGADKALVCWDWRSGTKVVRFGQQTTVNIGVQIISGTAETGERIVSVTIDGIVRVFSIARREMISQFKLSELGGADPVLSAKLLNVGKAPDNMLQWFAAKGTQMTCATKSIILHLQWTEGEEKQDTLVTSPTAMETNFSAPSRPSPTPSAAKGRQSLISPLARSTASSVGGSRRKTYSLSASTSSRGIGRPSLPLSANPFSVSRSVTPSTPVFAVRFGQAAVLTAPPRLVAVIETPDVAVGAVDPQKRRVVTATRFSSRLGADRRMFISTHSKESSAEDPKAKDECQEKLPSEDSSQEKEKTEIDINSSVTTLSGVWGALAHLEDRVSPASLNNVKGIYGNVPSKFQGLATPAMNPMSMQLTHEEVVVGCADGTIYVMSFVGHEYAKSTRKSIEDEGFEEGEENDELDLSLSGRLESL</sequence>
<feature type="compositionally biased region" description="Basic and acidic residues" evidence="5">
    <location>
        <begin position="961"/>
        <end position="995"/>
    </location>
</feature>
<feature type="region of interest" description="Disordered" evidence="5">
    <location>
        <begin position="1083"/>
        <end position="1109"/>
    </location>
</feature>
<dbReference type="SMART" id="SM00256">
    <property type="entry name" value="FBOX"/>
    <property type="match status" value="1"/>
</dbReference>
<dbReference type="PROSITE" id="PS00678">
    <property type="entry name" value="WD_REPEATS_1"/>
    <property type="match status" value="1"/>
</dbReference>
<evidence type="ECO:0000256" key="1">
    <source>
        <dbReference type="ARBA" id="ARBA00022574"/>
    </source>
</evidence>
<evidence type="ECO:0000259" key="6">
    <source>
        <dbReference type="PROSITE" id="PS50181"/>
    </source>
</evidence>
<gene>
    <name evidence="7" type="ORF">PNOK_0654600</name>
</gene>
<dbReference type="PROSITE" id="PS50294">
    <property type="entry name" value="WD_REPEATS_REGION"/>
    <property type="match status" value="1"/>
</dbReference>
<dbReference type="InParanoid" id="A0A286UEQ0"/>
<dbReference type="Gene3D" id="2.130.10.10">
    <property type="entry name" value="YVTN repeat-like/Quinoprotein amine dehydrogenase"/>
    <property type="match status" value="1"/>
</dbReference>
<feature type="compositionally biased region" description="Polar residues" evidence="5">
    <location>
        <begin position="117"/>
        <end position="135"/>
    </location>
</feature>
<evidence type="ECO:0000313" key="7">
    <source>
        <dbReference type="EMBL" id="PAV18060.1"/>
    </source>
</evidence>
<evidence type="ECO:0000256" key="5">
    <source>
        <dbReference type="SAM" id="MobiDB-lite"/>
    </source>
</evidence>
<feature type="compositionally biased region" description="Polar residues" evidence="5">
    <location>
        <begin position="252"/>
        <end position="266"/>
    </location>
</feature>
<dbReference type="PROSITE" id="PS50181">
    <property type="entry name" value="FBOX"/>
    <property type="match status" value="1"/>
</dbReference>
<organism evidence="7 8">
    <name type="scientific">Pyrrhoderma noxium</name>
    <dbReference type="NCBI Taxonomy" id="2282107"/>
    <lineage>
        <taxon>Eukaryota</taxon>
        <taxon>Fungi</taxon>
        <taxon>Dikarya</taxon>
        <taxon>Basidiomycota</taxon>
        <taxon>Agaricomycotina</taxon>
        <taxon>Agaricomycetes</taxon>
        <taxon>Hymenochaetales</taxon>
        <taxon>Hymenochaetaceae</taxon>
        <taxon>Pyrrhoderma</taxon>
    </lineage>
</organism>
<keyword evidence="8" id="KW-1185">Reference proteome</keyword>
<dbReference type="Proteomes" id="UP000217199">
    <property type="component" value="Unassembled WGS sequence"/>
</dbReference>
<evidence type="ECO:0000256" key="3">
    <source>
        <dbReference type="PROSITE-ProRule" id="PRU00221"/>
    </source>
</evidence>
<keyword evidence="2" id="KW-0677">Repeat</keyword>
<dbReference type="GO" id="GO:0006206">
    <property type="term" value="P:pyrimidine nucleobase metabolic process"/>
    <property type="evidence" value="ECO:0007669"/>
    <property type="project" value="TreeGrafter"/>
</dbReference>
<dbReference type="EMBL" id="NBII01000006">
    <property type="protein sequence ID" value="PAV18060.1"/>
    <property type="molecule type" value="Genomic_DNA"/>
</dbReference>
<dbReference type="SUPFAM" id="SSF81383">
    <property type="entry name" value="F-box domain"/>
    <property type="match status" value="1"/>
</dbReference>
<dbReference type="GO" id="GO:0009166">
    <property type="term" value="P:nucleotide catabolic process"/>
    <property type="evidence" value="ECO:0007669"/>
    <property type="project" value="TreeGrafter"/>
</dbReference>
<dbReference type="SMART" id="SM00320">
    <property type="entry name" value="WD40"/>
    <property type="match status" value="3"/>
</dbReference>
<proteinExistence type="predicted"/>
<keyword evidence="4" id="KW-0175">Coiled coil</keyword>
<comment type="caution">
    <text evidence="7">The sequence shown here is derived from an EMBL/GenBank/DDBJ whole genome shotgun (WGS) entry which is preliminary data.</text>
</comment>
<accession>A0A286UEQ0</accession>
<feature type="region of interest" description="Disordered" evidence="5">
    <location>
        <begin position="147"/>
        <end position="307"/>
    </location>
</feature>
<feature type="compositionally biased region" description="Polar residues" evidence="5">
    <location>
        <begin position="25"/>
        <end position="55"/>
    </location>
</feature>
<evidence type="ECO:0000256" key="4">
    <source>
        <dbReference type="SAM" id="Coils"/>
    </source>
</evidence>
<feature type="compositionally biased region" description="Polar residues" evidence="5">
    <location>
        <begin position="273"/>
        <end position="303"/>
    </location>
</feature>
<dbReference type="PANTHER" id="PTHR47438">
    <property type="entry name" value="PHOSPHATE METABOLISM PROTEIN 8-RELATED"/>
    <property type="match status" value="1"/>
</dbReference>
<dbReference type="AlphaFoldDB" id="A0A286UEQ0"/>